<dbReference type="SUPFAM" id="SSF47370">
    <property type="entry name" value="Bromodomain"/>
    <property type="match status" value="1"/>
</dbReference>
<evidence type="ECO:0000256" key="1">
    <source>
        <dbReference type="ARBA" id="ARBA00023117"/>
    </source>
</evidence>
<sequence>QKKCTSLVFTVPQLTFIYYQLITNPISMPHIRDFSHSKLTRSTTEYAALWHRMFDNARLYNRTESTIYEDADYLQGVLDQKLQELSVVHNVPPP</sequence>
<dbReference type="InterPro" id="IPR036427">
    <property type="entry name" value="Bromodomain-like_sf"/>
</dbReference>
<dbReference type="Pfam" id="PF00439">
    <property type="entry name" value="Bromodomain"/>
    <property type="match status" value="1"/>
</dbReference>
<evidence type="ECO:0000259" key="3">
    <source>
        <dbReference type="PROSITE" id="PS50014"/>
    </source>
</evidence>
<evidence type="ECO:0000313" key="4">
    <source>
        <dbReference type="EMBL" id="KAJ7215824.1"/>
    </source>
</evidence>
<protein>
    <recommendedName>
        <fullName evidence="3">Bromo domain-containing protein</fullName>
    </recommendedName>
</protein>
<dbReference type="AlphaFoldDB" id="A0AAD6VLI3"/>
<evidence type="ECO:0000313" key="5">
    <source>
        <dbReference type="Proteomes" id="UP001219525"/>
    </source>
</evidence>
<dbReference type="PROSITE" id="PS50014">
    <property type="entry name" value="BROMODOMAIN_2"/>
    <property type="match status" value="1"/>
</dbReference>
<gene>
    <name evidence="4" type="ORF">GGX14DRAFT_359249</name>
</gene>
<dbReference type="InterPro" id="IPR001487">
    <property type="entry name" value="Bromodomain"/>
</dbReference>
<dbReference type="Gene3D" id="1.20.920.10">
    <property type="entry name" value="Bromodomain-like"/>
    <property type="match status" value="1"/>
</dbReference>
<feature type="non-terminal residue" evidence="4">
    <location>
        <position position="1"/>
    </location>
</feature>
<feature type="domain" description="Bromo" evidence="3">
    <location>
        <begin position="18"/>
        <end position="68"/>
    </location>
</feature>
<keyword evidence="5" id="KW-1185">Reference proteome</keyword>
<accession>A0AAD6VLI3</accession>
<reference evidence="4" key="1">
    <citation type="submission" date="2023-03" db="EMBL/GenBank/DDBJ databases">
        <title>Massive genome expansion in bonnet fungi (Mycena s.s.) driven by repeated elements and novel gene families across ecological guilds.</title>
        <authorList>
            <consortium name="Lawrence Berkeley National Laboratory"/>
            <person name="Harder C.B."/>
            <person name="Miyauchi S."/>
            <person name="Viragh M."/>
            <person name="Kuo A."/>
            <person name="Thoen E."/>
            <person name="Andreopoulos B."/>
            <person name="Lu D."/>
            <person name="Skrede I."/>
            <person name="Drula E."/>
            <person name="Henrissat B."/>
            <person name="Morin E."/>
            <person name="Kohler A."/>
            <person name="Barry K."/>
            <person name="LaButti K."/>
            <person name="Morin E."/>
            <person name="Salamov A."/>
            <person name="Lipzen A."/>
            <person name="Mereny Z."/>
            <person name="Hegedus B."/>
            <person name="Baldrian P."/>
            <person name="Stursova M."/>
            <person name="Weitz H."/>
            <person name="Taylor A."/>
            <person name="Grigoriev I.V."/>
            <person name="Nagy L.G."/>
            <person name="Martin F."/>
            <person name="Kauserud H."/>
        </authorList>
    </citation>
    <scope>NUCLEOTIDE SEQUENCE</scope>
    <source>
        <strain evidence="4">9144</strain>
    </source>
</reference>
<evidence type="ECO:0000256" key="2">
    <source>
        <dbReference type="PROSITE-ProRule" id="PRU00035"/>
    </source>
</evidence>
<dbReference type="GO" id="GO:0006325">
    <property type="term" value="P:chromatin organization"/>
    <property type="evidence" value="ECO:0007669"/>
    <property type="project" value="UniProtKB-ARBA"/>
</dbReference>
<dbReference type="EMBL" id="JARJCW010000016">
    <property type="protein sequence ID" value="KAJ7215824.1"/>
    <property type="molecule type" value="Genomic_DNA"/>
</dbReference>
<comment type="caution">
    <text evidence="4">The sequence shown here is derived from an EMBL/GenBank/DDBJ whole genome shotgun (WGS) entry which is preliminary data.</text>
</comment>
<dbReference type="Proteomes" id="UP001219525">
    <property type="component" value="Unassembled WGS sequence"/>
</dbReference>
<name>A0AAD6VLI3_9AGAR</name>
<organism evidence="4 5">
    <name type="scientific">Mycena pura</name>
    <dbReference type="NCBI Taxonomy" id="153505"/>
    <lineage>
        <taxon>Eukaryota</taxon>
        <taxon>Fungi</taxon>
        <taxon>Dikarya</taxon>
        <taxon>Basidiomycota</taxon>
        <taxon>Agaricomycotina</taxon>
        <taxon>Agaricomycetes</taxon>
        <taxon>Agaricomycetidae</taxon>
        <taxon>Agaricales</taxon>
        <taxon>Marasmiineae</taxon>
        <taxon>Mycenaceae</taxon>
        <taxon>Mycena</taxon>
    </lineage>
</organism>
<keyword evidence="1 2" id="KW-0103">Bromodomain</keyword>
<proteinExistence type="predicted"/>